<reference evidence="1" key="1">
    <citation type="journal article" date="2012" name="J. Bacteriol.">
        <title>Genome sequences of type strains of seven species of the marine bacterium Pseudoalteromonas.</title>
        <authorList>
            <person name="Xie B.B."/>
            <person name="Shu Y.L."/>
            <person name="Qin Q.L."/>
            <person name="Rong J.C."/>
            <person name="Zhang X.Y."/>
            <person name="Chen X.L."/>
            <person name="Shi M."/>
            <person name="He H.L."/>
            <person name="Zhou B.C."/>
            <person name="Zhang Y.Z."/>
        </authorList>
    </citation>
    <scope>NUCLEOTIDE SEQUENCE</scope>
    <source>
        <strain evidence="1">DSM 8771</strain>
    </source>
</reference>
<proteinExistence type="predicted"/>
<accession>A0AAD4AGM2</accession>
<name>A0AAD4AGM2_9GAMM</name>
<evidence type="ECO:0000313" key="1">
    <source>
        <dbReference type="EMBL" id="KAF7768755.1"/>
    </source>
</evidence>
<evidence type="ECO:0000313" key="2">
    <source>
        <dbReference type="Proteomes" id="UP000016487"/>
    </source>
</evidence>
<comment type="caution">
    <text evidence="1">The sequence shown here is derived from an EMBL/GenBank/DDBJ whole genome shotgun (WGS) entry which is preliminary data.</text>
</comment>
<sequence length="38" mass="4480">MTLHARSVKKPLPLKLSKHQARMLNKLTKALTIRQQYH</sequence>
<dbReference type="Proteomes" id="UP000016487">
    <property type="component" value="Unassembled WGS sequence"/>
</dbReference>
<reference evidence="1" key="2">
    <citation type="submission" date="2015-03" db="EMBL/GenBank/DDBJ databases">
        <title>Genome sequence of Pseudoalteromonas citrea.</title>
        <authorList>
            <person name="Xie B.-B."/>
            <person name="Rong J.-C."/>
            <person name="Qin Q.-L."/>
            <person name="Zhang Y.-Z."/>
        </authorList>
    </citation>
    <scope>NUCLEOTIDE SEQUENCE</scope>
    <source>
        <strain evidence="1">DSM 8771</strain>
    </source>
</reference>
<gene>
    <name evidence="1" type="ORF">PCIT_a3249</name>
</gene>
<protein>
    <submittedName>
        <fullName evidence="1">Uncharacterized protein</fullName>
    </submittedName>
</protein>
<organism evidence="1 2">
    <name type="scientific">Pseudoalteromonas citrea</name>
    <dbReference type="NCBI Taxonomy" id="43655"/>
    <lineage>
        <taxon>Bacteria</taxon>
        <taxon>Pseudomonadati</taxon>
        <taxon>Pseudomonadota</taxon>
        <taxon>Gammaproteobacteria</taxon>
        <taxon>Alteromonadales</taxon>
        <taxon>Pseudoalteromonadaceae</taxon>
        <taxon>Pseudoalteromonas</taxon>
    </lineage>
</organism>
<dbReference type="EMBL" id="AHBZ03000022">
    <property type="protein sequence ID" value="KAF7768755.1"/>
    <property type="molecule type" value="Genomic_DNA"/>
</dbReference>
<dbReference type="AlphaFoldDB" id="A0AAD4AGM2"/>